<organism evidence="1 2">
    <name type="scientific">Actinoalloteichus caeruleus DSM 43889</name>
    <dbReference type="NCBI Taxonomy" id="1120930"/>
    <lineage>
        <taxon>Bacteria</taxon>
        <taxon>Bacillati</taxon>
        <taxon>Actinomycetota</taxon>
        <taxon>Actinomycetes</taxon>
        <taxon>Pseudonocardiales</taxon>
        <taxon>Pseudonocardiaceae</taxon>
        <taxon>Actinoalloteichus</taxon>
        <taxon>Actinoalloteichus cyanogriseus</taxon>
    </lineage>
</organism>
<evidence type="ECO:0000313" key="1">
    <source>
        <dbReference type="EMBL" id="MCP2331200.1"/>
    </source>
</evidence>
<accession>A0ABT1JFC9</accession>
<gene>
    <name evidence="1" type="ORF">G443_001470</name>
</gene>
<protein>
    <submittedName>
        <fullName evidence="1">Uncharacterized protein</fullName>
    </submittedName>
</protein>
<dbReference type="Proteomes" id="UP000791080">
    <property type="component" value="Unassembled WGS sequence"/>
</dbReference>
<reference evidence="1 2" key="2">
    <citation type="submission" date="2022-06" db="EMBL/GenBank/DDBJ databases">
        <title>Genomic Encyclopedia of Type Strains, Phase I: the one thousand microbial genomes (KMG-I) project.</title>
        <authorList>
            <person name="Kyrpides N."/>
        </authorList>
    </citation>
    <scope>NUCLEOTIDE SEQUENCE [LARGE SCALE GENOMIC DNA]</scope>
    <source>
        <strain evidence="1 2">DSM 43889</strain>
    </source>
</reference>
<comment type="caution">
    <text evidence="1">The sequence shown here is derived from an EMBL/GenBank/DDBJ whole genome shotgun (WGS) entry which is preliminary data.</text>
</comment>
<name>A0ABT1JFC9_ACTCY</name>
<sequence length="134" mass="14847">MSVTQPTLLEPPVSWVRVLPGYHISQRRGVSSIAEISRSGRLLLRLARLPEATAGLDPHQVVELADAVRDRQPGRWSVWNPVVGVAALVLHVEDHDYVTLSLDGAGVPDWQIRFGRDRVDHLADVLTDAADQLY</sequence>
<dbReference type="EMBL" id="AUBJ02000001">
    <property type="protein sequence ID" value="MCP2331200.1"/>
    <property type="molecule type" value="Genomic_DNA"/>
</dbReference>
<dbReference type="RefSeq" id="WP_026420568.1">
    <property type="nucleotide sequence ID" value="NZ_AUBJ02000001.1"/>
</dbReference>
<proteinExistence type="predicted"/>
<evidence type="ECO:0000313" key="2">
    <source>
        <dbReference type="Proteomes" id="UP000791080"/>
    </source>
</evidence>
<keyword evidence="2" id="KW-1185">Reference proteome</keyword>
<reference evidence="1 2" key="1">
    <citation type="submission" date="2013-07" db="EMBL/GenBank/DDBJ databases">
        <authorList>
            <consortium name="DOE Joint Genome Institute"/>
            <person name="Reeve W."/>
            <person name="Huntemann M."/>
            <person name="Han J."/>
            <person name="Chen A."/>
            <person name="Kyrpides N."/>
            <person name="Mavromatis K."/>
            <person name="Markowitz V."/>
            <person name="Palaniappan K."/>
            <person name="Ivanova N."/>
            <person name="Schaumberg A."/>
            <person name="Pati A."/>
            <person name="Liolios K."/>
            <person name="Nordberg H.P."/>
            <person name="Cantor M.N."/>
            <person name="Hua S.X."/>
            <person name="Woyke T."/>
        </authorList>
    </citation>
    <scope>NUCLEOTIDE SEQUENCE [LARGE SCALE GENOMIC DNA]</scope>
    <source>
        <strain evidence="1 2">DSM 43889</strain>
    </source>
</reference>